<organism evidence="1">
    <name type="scientific">Oryza glumipatula</name>
    <dbReference type="NCBI Taxonomy" id="40148"/>
    <lineage>
        <taxon>Eukaryota</taxon>
        <taxon>Viridiplantae</taxon>
        <taxon>Streptophyta</taxon>
        <taxon>Embryophyta</taxon>
        <taxon>Tracheophyta</taxon>
        <taxon>Spermatophyta</taxon>
        <taxon>Magnoliopsida</taxon>
        <taxon>Liliopsida</taxon>
        <taxon>Poales</taxon>
        <taxon>Poaceae</taxon>
        <taxon>BOP clade</taxon>
        <taxon>Oryzoideae</taxon>
        <taxon>Oryzeae</taxon>
        <taxon>Oryzinae</taxon>
        <taxon>Oryza</taxon>
    </lineage>
</organism>
<evidence type="ECO:0000313" key="1">
    <source>
        <dbReference type="EnsemblPlants" id="OGLUM02G24330.1"/>
    </source>
</evidence>
<dbReference type="HOGENOM" id="CLU_2350070_0_0_1"/>
<protein>
    <submittedName>
        <fullName evidence="1">Uncharacterized protein</fullName>
    </submittedName>
</protein>
<keyword evidence="2" id="KW-1185">Reference proteome</keyword>
<accession>A0A0D9YUW7</accession>
<evidence type="ECO:0000313" key="2">
    <source>
        <dbReference type="Proteomes" id="UP000026961"/>
    </source>
</evidence>
<dbReference type="EnsemblPlants" id="OGLUM02G24330.1">
    <property type="protein sequence ID" value="OGLUM02G24330.1"/>
    <property type="gene ID" value="OGLUM02G24330"/>
</dbReference>
<name>A0A0D9YUW7_9ORYZ</name>
<dbReference type="Proteomes" id="UP000026961">
    <property type="component" value="Chromosome 2"/>
</dbReference>
<proteinExistence type="predicted"/>
<reference evidence="1" key="1">
    <citation type="submission" date="2015-04" db="UniProtKB">
        <authorList>
            <consortium name="EnsemblPlants"/>
        </authorList>
    </citation>
    <scope>IDENTIFICATION</scope>
</reference>
<dbReference type="AlphaFoldDB" id="A0A0D9YUW7"/>
<sequence length="97" mass="10535">MGSFEKMGRRWLVQHGMAVADPRSLARPWDGMTPPPPLGVIPLLGGVVLALTPPSTKNLSHAIVVIGGLMQWNRSSTGLGCLTRPSPRWFRFLLYGG</sequence>
<reference evidence="1" key="2">
    <citation type="submission" date="2018-05" db="EMBL/GenBank/DDBJ databases">
        <title>OgluRS3 (Oryza glumaepatula Reference Sequence Version 3).</title>
        <authorList>
            <person name="Zhang J."/>
            <person name="Kudrna D."/>
            <person name="Lee S."/>
            <person name="Talag J."/>
            <person name="Welchert J."/>
            <person name="Wing R.A."/>
        </authorList>
    </citation>
    <scope>NUCLEOTIDE SEQUENCE [LARGE SCALE GENOMIC DNA]</scope>
</reference>
<dbReference type="Gramene" id="OGLUM02G24330.1">
    <property type="protein sequence ID" value="OGLUM02G24330.1"/>
    <property type="gene ID" value="OGLUM02G24330"/>
</dbReference>